<protein>
    <submittedName>
        <fullName evidence="6">3-hydroxybutyryl-CoA dehydrogenase</fullName>
    </submittedName>
</protein>
<evidence type="ECO:0000256" key="2">
    <source>
        <dbReference type="ARBA" id="ARBA00009463"/>
    </source>
</evidence>
<dbReference type="SUPFAM" id="SSF48179">
    <property type="entry name" value="6-phosphogluconate dehydrogenase C-terminal domain-like"/>
    <property type="match status" value="2"/>
</dbReference>
<feature type="domain" description="3-hydroxyacyl-CoA dehydrogenase C-terminal" evidence="4">
    <location>
        <begin position="188"/>
        <end position="285"/>
    </location>
</feature>
<comment type="similarity">
    <text evidence="2">Belongs to the 3-hydroxyacyl-CoA dehydrogenase family.</text>
</comment>
<evidence type="ECO:0000259" key="5">
    <source>
        <dbReference type="Pfam" id="PF02737"/>
    </source>
</evidence>
<dbReference type="RefSeq" id="WP_344171517.1">
    <property type="nucleotide sequence ID" value="NZ_BAAARY010000007.1"/>
</dbReference>
<dbReference type="InterPro" id="IPR036291">
    <property type="entry name" value="NAD(P)-bd_dom_sf"/>
</dbReference>
<organism evidence="6 7">
    <name type="scientific">Pilimelia columellifera subsp. columellifera</name>
    <dbReference type="NCBI Taxonomy" id="706583"/>
    <lineage>
        <taxon>Bacteria</taxon>
        <taxon>Bacillati</taxon>
        <taxon>Actinomycetota</taxon>
        <taxon>Actinomycetes</taxon>
        <taxon>Micromonosporales</taxon>
        <taxon>Micromonosporaceae</taxon>
        <taxon>Pilimelia</taxon>
    </lineage>
</organism>
<name>A0ABN3NJ73_9ACTN</name>
<feature type="domain" description="3-hydroxyacyl-CoA dehydrogenase NAD binding" evidence="5">
    <location>
        <begin position="8"/>
        <end position="185"/>
    </location>
</feature>
<dbReference type="Gene3D" id="3.40.50.720">
    <property type="entry name" value="NAD(P)-binding Rossmann-like Domain"/>
    <property type="match status" value="2"/>
</dbReference>
<sequence>MTDGIGVVGVIGLGTMGAGIVEVFARNGVDVIAVEITEDALERGRAALTRSTDRAVARGRLSEPDRDALLGRVSFATGLESLATADLVIEAVPERLEIKQSLFAELDRICPPATILATNTSSLSVTDIAVGAGRPGRVVGIHFFNPAPVMKLVEIVRTVVTDDDVVDRAQELVDRLGKVGVTIGDRAGFIANFLLFGYLNQAVGMLESGYASRADIDAAMRVGCGLPMGPFALLDLIGLDTSVQILETMYERGGRDRRHAPAPLLAQLVAAGLLGRKTGRGFYTYDRPGSGTVVPDASAAPGDATQAEAAGVIGAVGVVGAGPTATRLAKELAAAGITVLDADALAEADLVIDTGAPDRAATLARFAELGAAVKPGAVLLNTSTTVPTIDCAMAAGRPGDVVGWSLPAPAAPLAEVARSVRSDDAAVAAAVALSAALGKTAVVCGDRAGRIVHALLMPYLNDAVRMIENSYASADDIDHAMTLGCGYPMGPIALLDHVGLDTALGVLDALFAQVREPGLAPAPLLRQLVAAGRLGARSGAGVRAGQAD</sequence>
<evidence type="ECO:0000313" key="7">
    <source>
        <dbReference type="Proteomes" id="UP001499978"/>
    </source>
</evidence>
<evidence type="ECO:0000256" key="1">
    <source>
        <dbReference type="ARBA" id="ARBA00005086"/>
    </source>
</evidence>
<dbReference type="InterPro" id="IPR008927">
    <property type="entry name" value="6-PGluconate_DH-like_C_sf"/>
</dbReference>
<dbReference type="PANTHER" id="PTHR48075">
    <property type="entry name" value="3-HYDROXYACYL-COA DEHYDROGENASE FAMILY PROTEIN"/>
    <property type="match status" value="1"/>
</dbReference>
<feature type="domain" description="3-hydroxyacyl-CoA dehydrogenase C-terminal" evidence="4">
    <location>
        <begin position="451"/>
        <end position="542"/>
    </location>
</feature>
<reference evidence="6 7" key="1">
    <citation type="journal article" date="2019" name="Int. J. Syst. Evol. Microbiol.">
        <title>The Global Catalogue of Microorganisms (GCM) 10K type strain sequencing project: providing services to taxonomists for standard genome sequencing and annotation.</title>
        <authorList>
            <consortium name="The Broad Institute Genomics Platform"/>
            <consortium name="The Broad Institute Genome Sequencing Center for Infectious Disease"/>
            <person name="Wu L."/>
            <person name="Ma J."/>
        </authorList>
    </citation>
    <scope>NUCLEOTIDE SEQUENCE [LARGE SCALE GENOMIC DNA]</scope>
    <source>
        <strain evidence="6 7">JCM 3367</strain>
    </source>
</reference>
<dbReference type="EMBL" id="BAAARY010000007">
    <property type="protein sequence ID" value="GAA2521974.1"/>
    <property type="molecule type" value="Genomic_DNA"/>
</dbReference>
<comment type="caution">
    <text evidence="6">The sequence shown here is derived from an EMBL/GenBank/DDBJ whole genome shotgun (WGS) entry which is preliminary data.</text>
</comment>
<comment type="pathway">
    <text evidence="1">Lipid metabolism; butanoate metabolism.</text>
</comment>
<feature type="domain" description="3-hydroxyacyl-CoA dehydrogenase NAD binding" evidence="5">
    <location>
        <begin position="341"/>
        <end position="446"/>
    </location>
</feature>
<evidence type="ECO:0000259" key="4">
    <source>
        <dbReference type="Pfam" id="PF00725"/>
    </source>
</evidence>
<evidence type="ECO:0000313" key="6">
    <source>
        <dbReference type="EMBL" id="GAA2521974.1"/>
    </source>
</evidence>
<dbReference type="InterPro" id="IPR006108">
    <property type="entry name" value="3HC_DH_C"/>
</dbReference>
<dbReference type="Proteomes" id="UP001499978">
    <property type="component" value="Unassembled WGS sequence"/>
</dbReference>
<dbReference type="Gene3D" id="1.10.1040.10">
    <property type="entry name" value="N-(1-d-carboxylethyl)-l-norvaline Dehydrogenase, domain 2"/>
    <property type="match status" value="2"/>
</dbReference>
<dbReference type="Pfam" id="PF00725">
    <property type="entry name" value="3HCDH"/>
    <property type="match status" value="2"/>
</dbReference>
<dbReference type="InterPro" id="IPR006176">
    <property type="entry name" value="3-OHacyl-CoA_DH_NAD-bd"/>
</dbReference>
<evidence type="ECO:0000256" key="3">
    <source>
        <dbReference type="ARBA" id="ARBA00023002"/>
    </source>
</evidence>
<keyword evidence="7" id="KW-1185">Reference proteome</keyword>
<keyword evidence="3" id="KW-0560">Oxidoreductase</keyword>
<gene>
    <name evidence="6" type="ORF">GCM10010201_19860</name>
</gene>
<dbReference type="SUPFAM" id="SSF51735">
    <property type="entry name" value="NAD(P)-binding Rossmann-fold domains"/>
    <property type="match status" value="2"/>
</dbReference>
<dbReference type="PANTHER" id="PTHR48075:SF9">
    <property type="entry name" value="3-HYDROXYBUTYRYL-COA DEHYDROGENASE"/>
    <property type="match status" value="1"/>
</dbReference>
<dbReference type="NCBIfam" id="NF005875">
    <property type="entry name" value="PRK07819.1"/>
    <property type="match status" value="1"/>
</dbReference>
<proteinExistence type="inferred from homology"/>
<dbReference type="InterPro" id="IPR013328">
    <property type="entry name" value="6PGD_dom2"/>
</dbReference>
<accession>A0ABN3NJ73</accession>
<dbReference type="Pfam" id="PF02737">
    <property type="entry name" value="3HCDH_N"/>
    <property type="match status" value="2"/>
</dbReference>